<dbReference type="RefSeq" id="WP_071010371.1">
    <property type="nucleotide sequence ID" value="NZ_CP017754.1"/>
</dbReference>
<reference evidence="2 3" key="1">
    <citation type="submission" date="2016-10" db="EMBL/GenBank/DDBJ databases">
        <title>Complete genome sequences of three Cupriavidus strains isolated from various Malaysian environments.</title>
        <authorList>
            <person name="Abdullah A.A.-A."/>
            <person name="Shafie N.A.H."/>
            <person name="Lau N.S."/>
        </authorList>
    </citation>
    <scope>NUCLEOTIDE SEQUENCE [LARGE SCALE GENOMIC DNA]</scope>
    <source>
        <strain evidence="2 3">USMAA1020</strain>
    </source>
</reference>
<dbReference type="PANTHER" id="PTHR40260">
    <property type="entry name" value="BLR8190 PROTEIN"/>
    <property type="match status" value="1"/>
</dbReference>
<dbReference type="PANTHER" id="PTHR40260:SF2">
    <property type="entry name" value="BLR8190 PROTEIN"/>
    <property type="match status" value="1"/>
</dbReference>
<dbReference type="Gene3D" id="3.30.70.100">
    <property type="match status" value="1"/>
</dbReference>
<feature type="domain" description="EthD" evidence="1">
    <location>
        <begin position="18"/>
        <end position="94"/>
    </location>
</feature>
<sequence length="107" mass="11759">MIKVSILYPYQEGGRFDFDYYQSRHMARADELFRSAPGYRGYAIERGLGGAAPGSAPAYVAMGHFLFDDANAFAAAFGPHAAELQGDIPNYTDARPLIQLSEVLLPR</sequence>
<dbReference type="InterPro" id="IPR009799">
    <property type="entry name" value="EthD_dom"/>
</dbReference>
<organism evidence="2 3">
    <name type="scientific">Cupriavidus malaysiensis</name>
    <dbReference type="NCBI Taxonomy" id="367825"/>
    <lineage>
        <taxon>Bacteria</taxon>
        <taxon>Pseudomonadati</taxon>
        <taxon>Pseudomonadota</taxon>
        <taxon>Betaproteobacteria</taxon>
        <taxon>Burkholderiales</taxon>
        <taxon>Burkholderiaceae</taxon>
        <taxon>Cupriavidus</taxon>
    </lineage>
</organism>
<keyword evidence="3" id="KW-1185">Reference proteome</keyword>
<dbReference type="SUPFAM" id="SSF54909">
    <property type="entry name" value="Dimeric alpha+beta barrel"/>
    <property type="match status" value="1"/>
</dbReference>
<accession>A0ABN4TCW3</accession>
<dbReference type="Pfam" id="PF07110">
    <property type="entry name" value="EthD"/>
    <property type="match status" value="1"/>
</dbReference>
<evidence type="ECO:0000313" key="2">
    <source>
        <dbReference type="EMBL" id="AOZ04496.1"/>
    </source>
</evidence>
<proteinExistence type="predicted"/>
<gene>
    <name evidence="2" type="ORF">BKK80_00570</name>
</gene>
<name>A0ABN4TCW3_9BURK</name>
<dbReference type="NCBIfam" id="TIGR02118">
    <property type="entry name" value="EthD family reductase"/>
    <property type="match status" value="1"/>
</dbReference>
<evidence type="ECO:0000259" key="1">
    <source>
        <dbReference type="Pfam" id="PF07110"/>
    </source>
</evidence>
<dbReference type="InterPro" id="IPR011008">
    <property type="entry name" value="Dimeric_a/b-barrel"/>
</dbReference>
<evidence type="ECO:0000313" key="3">
    <source>
        <dbReference type="Proteomes" id="UP000177515"/>
    </source>
</evidence>
<dbReference type="Proteomes" id="UP000177515">
    <property type="component" value="Chromosome 1"/>
</dbReference>
<dbReference type="EMBL" id="CP017754">
    <property type="protein sequence ID" value="AOZ04496.1"/>
    <property type="molecule type" value="Genomic_DNA"/>
</dbReference>
<protein>
    <submittedName>
        <fullName evidence="2">Ethyl tert-butyl ether degradation protein EthD</fullName>
    </submittedName>
</protein>